<comment type="caution">
    <text evidence="1">The sequence shown here is derived from an EMBL/GenBank/DDBJ whole genome shotgun (WGS) entry which is preliminary data.</text>
</comment>
<dbReference type="PATRIC" id="fig|1423792.3.peg.2262"/>
<proteinExistence type="predicted"/>
<name>A0A0R1MZ66_9LACO</name>
<gene>
    <name evidence="1" type="ORF">FD09_GL002222</name>
</gene>
<dbReference type="EMBL" id="AZEC01000004">
    <property type="protein sequence ID" value="KRL13391.1"/>
    <property type="molecule type" value="Genomic_DNA"/>
</dbReference>
<dbReference type="STRING" id="1423792.FD09_GL002222"/>
<reference evidence="1 2" key="1">
    <citation type="journal article" date="2015" name="Genome Announc.">
        <title>Expanding the biotechnology potential of lactobacilli through comparative genomics of 213 strains and associated genera.</title>
        <authorList>
            <person name="Sun Z."/>
            <person name="Harris H.M."/>
            <person name="McCann A."/>
            <person name="Guo C."/>
            <person name="Argimon S."/>
            <person name="Zhang W."/>
            <person name="Yang X."/>
            <person name="Jeffery I.B."/>
            <person name="Cooney J.C."/>
            <person name="Kagawa T.F."/>
            <person name="Liu W."/>
            <person name="Song Y."/>
            <person name="Salvetti E."/>
            <person name="Wrobel A."/>
            <person name="Rasinkangas P."/>
            <person name="Parkhill J."/>
            <person name="Rea M.C."/>
            <person name="O'Sullivan O."/>
            <person name="Ritari J."/>
            <person name="Douillard F.P."/>
            <person name="Paul Ross R."/>
            <person name="Yang R."/>
            <person name="Briner A.E."/>
            <person name="Felis G.E."/>
            <person name="de Vos W.M."/>
            <person name="Barrangou R."/>
            <person name="Klaenhammer T.R."/>
            <person name="Caufield P.W."/>
            <person name="Cui Y."/>
            <person name="Zhang H."/>
            <person name="O'Toole P.W."/>
        </authorList>
    </citation>
    <scope>NUCLEOTIDE SEQUENCE [LARGE SCALE GENOMIC DNA]</scope>
    <source>
        <strain evidence="1 2">DSM 12744</strain>
    </source>
</reference>
<dbReference type="OrthoDB" id="2146345at2"/>
<evidence type="ECO:0000313" key="1">
    <source>
        <dbReference type="EMBL" id="KRL13391.1"/>
    </source>
</evidence>
<dbReference type="RefSeq" id="WP_157053700.1">
    <property type="nucleotide sequence ID" value="NZ_AZEC01000004.1"/>
</dbReference>
<keyword evidence="2" id="KW-1185">Reference proteome</keyword>
<accession>A0A0R1MZ66</accession>
<dbReference type="Proteomes" id="UP000051330">
    <property type="component" value="Unassembled WGS sequence"/>
</dbReference>
<organism evidence="1 2">
    <name type="scientific">Schleiferilactobacillus perolens DSM 12744</name>
    <dbReference type="NCBI Taxonomy" id="1423792"/>
    <lineage>
        <taxon>Bacteria</taxon>
        <taxon>Bacillati</taxon>
        <taxon>Bacillota</taxon>
        <taxon>Bacilli</taxon>
        <taxon>Lactobacillales</taxon>
        <taxon>Lactobacillaceae</taxon>
        <taxon>Schleiferilactobacillus</taxon>
    </lineage>
</organism>
<dbReference type="AlphaFoldDB" id="A0A0R1MZ66"/>
<sequence length="62" mass="7108">MPDFQHELEQLVAGQISELTIKPENFFAFRSVWTNFPQRNEVVGTAQRGGTIVYHFSESGKH</sequence>
<protein>
    <submittedName>
        <fullName evidence="1">Uncharacterized protein</fullName>
    </submittedName>
</protein>
<evidence type="ECO:0000313" key="2">
    <source>
        <dbReference type="Proteomes" id="UP000051330"/>
    </source>
</evidence>